<keyword evidence="2" id="KW-0808">Transferase</keyword>
<evidence type="ECO:0000256" key="3">
    <source>
        <dbReference type="ARBA" id="ARBA00023186"/>
    </source>
</evidence>
<feature type="compositionally biased region" description="Polar residues" evidence="4">
    <location>
        <begin position="379"/>
        <end position="389"/>
    </location>
</feature>
<dbReference type="Pfam" id="PF05971">
    <property type="entry name" value="Methyltransf_10"/>
    <property type="match status" value="1"/>
</dbReference>
<evidence type="ECO:0000256" key="1">
    <source>
        <dbReference type="ARBA" id="ARBA00022603"/>
    </source>
</evidence>
<feature type="region of interest" description="Disordered" evidence="4">
    <location>
        <begin position="466"/>
        <end position="500"/>
    </location>
</feature>
<dbReference type="Pfam" id="PF11875">
    <property type="entry name" value="DnaJ-like_C11_C"/>
    <property type="match status" value="1"/>
</dbReference>
<name>A0A7J6QJC7_PEROL</name>
<keyword evidence="7" id="KW-1185">Reference proteome</keyword>
<feature type="compositionally biased region" description="Low complexity" evidence="4">
    <location>
        <begin position="78"/>
        <end position="93"/>
    </location>
</feature>
<dbReference type="GO" id="GO:0008168">
    <property type="term" value="F:methyltransferase activity"/>
    <property type="evidence" value="ECO:0007669"/>
    <property type="project" value="UniProtKB-KW"/>
</dbReference>
<organism evidence="6 7">
    <name type="scientific">Perkinsus olseni</name>
    <name type="common">Perkinsus atlanticus</name>
    <dbReference type="NCBI Taxonomy" id="32597"/>
    <lineage>
        <taxon>Eukaryota</taxon>
        <taxon>Sar</taxon>
        <taxon>Alveolata</taxon>
        <taxon>Perkinsozoa</taxon>
        <taxon>Perkinsea</taxon>
        <taxon>Perkinsida</taxon>
        <taxon>Perkinsidae</taxon>
        <taxon>Perkinsus</taxon>
    </lineage>
</organism>
<feature type="compositionally biased region" description="Low complexity" evidence="4">
    <location>
        <begin position="9"/>
        <end position="23"/>
    </location>
</feature>
<dbReference type="PANTHER" id="PTHR13393">
    <property type="entry name" value="SAM-DEPENDENT METHYLTRANSFERASE"/>
    <property type="match status" value="1"/>
</dbReference>
<dbReference type="SUPFAM" id="SSF46565">
    <property type="entry name" value="Chaperone J-domain"/>
    <property type="match status" value="1"/>
</dbReference>
<feature type="region of interest" description="Disordered" evidence="4">
    <location>
        <begin position="57"/>
        <end position="134"/>
    </location>
</feature>
<feature type="region of interest" description="Disordered" evidence="4">
    <location>
        <begin position="341"/>
        <end position="400"/>
    </location>
</feature>
<dbReference type="InterPro" id="IPR036869">
    <property type="entry name" value="J_dom_sf"/>
</dbReference>
<dbReference type="Gene3D" id="3.40.50.150">
    <property type="entry name" value="Vaccinia Virus protein VP39"/>
    <property type="match status" value="1"/>
</dbReference>
<keyword evidence="1" id="KW-0489">Methyltransferase</keyword>
<sequence length="979" mass="109768">MPPRTPRPSSSSVSGSCSSSSSSSKIADYYSLLGVSSDASIDDIRHAFYDICRRYHPDKVTPKNTTTTTTKKKENNDTNHSSNNKNNNNNNKNNTDEMIKSMTGHDGAALGKGTNTTTTTTTTTTQEQQQQQQQHSASALEHWTAIQAAWKCLSNDTKRIIYDIRREGRMVTEDDSNRLLLLLKAQAERDIDNMHHEYHRILKREKKRNGVIIIKAIFGNLTPKDGNQHHHHHQQQHQQQQRDDDDVGVEGPYIDVTIPLQCTVDTHKVILAAGLAKSDIPGFYNPIPLHLQQQYGRDADGTSMEAASLYVVYEFKGKLHEVTVNDTDPLWLPLKSHAIPQNGKLTGPHPQQQEEEVMEDDDGGVRGEGISSSGGGNTIGHNVDNNITVSPPPEAGMKGNLPPPSSLYQYRVLGYIYNTTKTWLSLYANYDITSIIITTTSLATAATILALGWKWATKGNTDNNNIYDNGDDDDDSTQDNDDGHLPFDELGRFSIPPEAGFPPKGKFILKVYQVTEQQQQQQQQGEGQGGGEKLVGTQLSQLPLDDHRGLIFGSEFENITEDNLILDRGPGVHNQHVAIWYSTQRQRMMIQSINGTTTIHSITRAAHGLINSDKYLLSDKTPNTLKLQITPLDGKKAFTADKCLFTISTPPQGSQQQTNSKDKKQQQTMKLYFVEGPHCGPDRRTAERLQQQERQARDRAREDNRPGGGTTTGGHYRGSSSTGNRLRRQPRDDIVLQRGRQDYDDDDDDDYDKMHPRNRHIKPVDYKELSIQTGCEELAQYVYHNRFGGYSINYNNRNAVKCLTKCILLHLYNIKGWTVPDGCLIPPVPTRENYIHHLADLIHPQQQQQPSKCYRDTSVKGIDVGIGGNGIYSLLGSALYGWQMFGTEVSQESIDNVQGIIDNNRDIVNITIKKQKDKMKIFDGCIDLEDAYTFSMCNPPFYENDDNNKDGTNRNPYKDYGGSTVEMRCQGGELGFLTR</sequence>
<evidence type="ECO:0000313" key="7">
    <source>
        <dbReference type="Proteomes" id="UP000553632"/>
    </source>
</evidence>
<keyword evidence="3" id="KW-0143">Chaperone</keyword>
<gene>
    <name evidence="6" type="ORF">FOZ63_017947</name>
</gene>
<feature type="region of interest" description="Disordered" evidence="4">
    <location>
        <begin position="675"/>
        <end position="758"/>
    </location>
</feature>
<feature type="region of interest" description="Disordered" evidence="4">
    <location>
        <begin position="1"/>
        <end position="23"/>
    </location>
</feature>
<dbReference type="AlphaFoldDB" id="A0A7J6QJC7"/>
<feature type="region of interest" description="Disordered" evidence="4">
    <location>
        <begin position="223"/>
        <end position="248"/>
    </location>
</feature>
<dbReference type="EMBL" id="JABANO010032574">
    <property type="protein sequence ID" value="KAF4708338.1"/>
    <property type="molecule type" value="Genomic_DNA"/>
</dbReference>
<dbReference type="InterPro" id="IPR010286">
    <property type="entry name" value="METTL16/RlmF"/>
</dbReference>
<feature type="compositionally biased region" description="Gly residues" evidence="4">
    <location>
        <begin position="706"/>
        <end position="716"/>
    </location>
</feature>
<dbReference type="InterPro" id="IPR029063">
    <property type="entry name" value="SAM-dependent_MTases_sf"/>
</dbReference>
<feature type="compositionally biased region" description="Basic and acidic residues" evidence="4">
    <location>
        <begin position="481"/>
        <end position="491"/>
    </location>
</feature>
<protein>
    <recommendedName>
        <fullName evidence="5">J domain-containing protein</fullName>
    </recommendedName>
</protein>
<feature type="compositionally biased region" description="Basic and acidic residues" evidence="4">
    <location>
        <begin position="680"/>
        <end position="705"/>
    </location>
</feature>
<reference evidence="6 7" key="1">
    <citation type="submission" date="2020-04" db="EMBL/GenBank/DDBJ databases">
        <title>Perkinsus olseni comparative genomics.</title>
        <authorList>
            <person name="Bogema D.R."/>
        </authorList>
    </citation>
    <scope>NUCLEOTIDE SEQUENCE [LARGE SCALE GENOMIC DNA]</scope>
    <source>
        <strain evidence="6 7">ATCC PRA-207</strain>
    </source>
</reference>
<dbReference type="InterPro" id="IPR024586">
    <property type="entry name" value="DnaJ-like_C11_C"/>
</dbReference>
<dbReference type="PROSITE" id="PS50076">
    <property type="entry name" value="DNAJ_2"/>
    <property type="match status" value="1"/>
</dbReference>
<dbReference type="InterPro" id="IPR001623">
    <property type="entry name" value="DnaJ_domain"/>
</dbReference>
<feature type="domain" description="J" evidence="5">
    <location>
        <begin position="28"/>
        <end position="166"/>
    </location>
</feature>
<dbReference type="CDD" id="cd06257">
    <property type="entry name" value="DnaJ"/>
    <property type="match status" value="1"/>
</dbReference>
<dbReference type="Proteomes" id="UP000553632">
    <property type="component" value="Unassembled WGS sequence"/>
</dbReference>
<comment type="caution">
    <text evidence="6">The sequence shown here is derived from an EMBL/GenBank/DDBJ whole genome shotgun (WGS) entry which is preliminary data.</text>
</comment>
<dbReference type="PANTHER" id="PTHR13393:SF0">
    <property type="entry name" value="RNA N6-ADENOSINE-METHYLTRANSFERASE METTL16"/>
    <property type="match status" value="1"/>
</dbReference>
<dbReference type="SMART" id="SM00271">
    <property type="entry name" value="DnaJ"/>
    <property type="match status" value="1"/>
</dbReference>
<dbReference type="Gene3D" id="1.10.287.110">
    <property type="entry name" value="DnaJ domain"/>
    <property type="match status" value="1"/>
</dbReference>
<evidence type="ECO:0000256" key="4">
    <source>
        <dbReference type="SAM" id="MobiDB-lite"/>
    </source>
</evidence>
<proteinExistence type="predicted"/>
<accession>A0A7J6QJC7</accession>
<evidence type="ECO:0000256" key="2">
    <source>
        <dbReference type="ARBA" id="ARBA00022679"/>
    </source>
</evidence>
<feature type="compositionally biased region" description="Acidic residues" evidence="4">
    <location>
        <begin position="469"/>
        <end position="480"/>
    </location>
</feature>
<dbReference type="Pfam" id="PF00226">
    <property type="entry name" value="DnaJ"/>
    <property type="match status" value="1"/>
</dbReference>
<feature type="compositionally biased region" description="Acidic residues" evidence="4">
    <location>
        <begin position="353"/>
        <end position="362"/>
    </location>
</feature>
<evidence type="ECO:0000313" key="6">
    <source>
        <dbReference type="EMBL" id="KAF4708338.1"/>
    </source>
</evidence>
<feature type="compositionally biased region" description="Basic and acidic residues" evidence="4">
    <location>
        <begin position="729"/>
        <end position="742"/>
    </location>
</feature>
<dbReference type="GO" id="GO:0070475">
    <property type="term" value="P:rRNA base methylation"/>
    <property type="evidence" value="ECO:0007669"/>
    <property type="project" value="TreeGrafter"/>
</dbReference>
<feature type="compositionally biased region" description="Low complexity" evidence="4">
    <location>
        <begin position="114"/>
        <end position="134"/>
    </location>
</feature>
<evidence type="ECO:0000259" key="5">
    <source>
        <dbReference type="PROSITE" id="PS50076"/>
    </source>
</evidence>